<evidence type="ECO:0000259" key="3">
    <source>
        <dbReference type="Pfam" id="PF25298"/>
    </source>
</evidence>
<protein>
    <recommendedName>
        <fullName evidence="3">FP protein C-terminal domain-containing protein</fullName>
    </recommendedName>
</protein>
<feature type="compositionally biased region" description="Polar residues" evidence="2">
    <location>
        <begin position="30"/>
        <end position="48"/>
    </location>
</feature>
<evidence type="ECO:0000256" key="2">
    <source>
        <dbReference type="SAM" id="MobiDB-lite"/>
    </source>
</evidence>
<dbReference type="Pfam" id="PF25298">
    <property type="entry name" value="Baculo_FP_2nd"/>
    <property type="match status" value="1"/>
</dbReference>
<accession>A0AAD8DVT3</accession>
<feature type="coiled-coil region" evidence="1">
    <location>
        <begin position="104"/>
        <end position="145"/>
    </location>
</feature>
<feature type="region of interest" description="Disordered" evidence="2">
    <location>
        <begin position="1"/>
        <end position="48"/>
    </location>
</feature>
<keyword evidence="5" id="KW-1185">Reference proteome</keyword>
<sequence length="307" mass="35010">MSLKRTPPNKTVVEKNVGAPTSAAPDSRLSHQSGSFPDLTSLSQDSNITNRSKRKREICECVKSLEEIRTLLSTSTTKTEEKFAALLASILEISAQNCEIQKSMEFISKDYDDLKLKLAKLESEREADRRYVLDLEEKVENMERQLCSTKIEIRNVPQMQEESKESLRTIVVQASNVLGIPISGNEIKDVFRTKNKNNSSTITVDFMSSITKDNIIKKARRFNSANNQSKLSTTHLKLDGPNRPIYISEKLTPKSQKMYYLARRFAENNAYKYCWTSYGKVLLRKMDGERYIVIKSETDLDGLLCNK</sequence>
<organism evidence="4 5">
    <name type="scientific">Mythimna separata</name>
    <name type="common">Oriental armyworm</name>
    <name type="synonym">Pseudaletia separata</name>
    <dbReference type="NCBI Taxonomy" id="271217"/>
    <lineage>
        <taxon>Eukaryota</taxon>
        <taxon>Metazoa</taxon>
        <taxon>Ecdysozoa</taxon>
        <taxon>Arthropoda</taxon>
        <taxon>Hexapoda</taxon>
        <taxon>Insecta</taxon>
        <taxon>Pterygota</taxon>
        <taxon>Neoptera</taxon>
        <taxon>Endopterygota</taxon>
        <taxon>Lepidoptera</taxon>
        <taxon>Glossata</taxon>
        <taxon>Ditrysia</taxon>
        <taxon>Noctuoidea</taxon>
        <taxon>Noctuidae</taxon>
        <taxon>Noctuinae</taxon>
        <taxon>Hadenini</taxon>
        <taxon>Mythimna</taxon>
    </lineage>
</organism>
<name>A0AAD8DVT3_MYTSE</name>
<comment type="caution">
    <text evidence="4">The sequence shown here is derived from an EMBL/GenBank/DDBJ whole genome shotgun (WGS) entry which is preliminary data.</text>
</comment>
<keyword evidence="1" id="KW-0175">Coiled coil</keyword>
<feature type="domain" description="FP protein C-terminal" evidence="3">
    <location>
        <begin position="252"/>
        <end position="303"/>
    </location>
</feature>
<evidence type="ECO:0000256" key="1">
    <source>
        <dbReference type="SAM" id="Coils"/>
    </source>
</evidence>
<dbReference type="InterPro" id="IPR057251">
    <property type="entry name" value="FP_C"/>
</dbReference>
<proteinExistence type="predicted"/>
<evidence type="ECO:0000313" key="5">
    <source>
        <dbReference type="Proteomes" id="UP001231518"/>
    </source>
</evidence>
<dbReference type="Proteomes" id="UP001231518">
    <property type="component" value="Chromosome 10"/>
</dbReference>
<dbReference type="AlphaFoldDB" id="A0AAD8DVT3"/>
<gene>
    <name evidence="4" type="ORF">PYW07_001277</name>
</gene>
<reference evidence="4" key="1">
    <citation type="submission" date="2023-03" db="EMBL/GenBank/DDBJ databases">
        <title>Chromosome-level genomes of two armyworms, Mythimna separata and Mythimna loreyi, provide insights into the biosynthesis and reception of sex pheromones.</title>
        <authorList>
            <person name="Zhao H."/>
        </authorList>
    </citation>
    <scope>NUCLEOTIDE SEQUENCE</scope>
    <source>
        <strain evidence="4">BeijingLab</strain>
        <tissue evidence="4">Pupa</tissue>
    </source>
</reference>
<evidence type="ECO:0000313" key="4">
    <source>
        <dbReference type="EMBL" id="KAJ8726579.1"/>
    </source>
</evidence>
<dbReference type="EMBL" id="JARGEI010000009">
    <property type="protein sequence ID" value="KAJ8726579.1"/>
    <property type="molecule type" value="Genomic_DNA"/>
</dbReference>